<keyword evidence="4" id="KW-0067">ATP-binding</keyword>
<dbReference type="RefSeq" id="WP_053233224.1">
    <property type="nucleotide sequence ID" value="NZ_CP011125.1"/>
</dbReference>
<feature type="domain" description="Protein kinase" evidence="7">
    <location>
        <begin position="30"/>
        <end position="290"/>
    </location>
</feature>
<reference evidence="8 9" key="1">
    <citation type="submission" date="2015-03" db="EMBL/GenBank/DDBJ databases">
        <title>Genome assembly of Sandaracinus amylolyticus DSM 53668.</title>
        <authorList>
            <person name="Sharma G."/>
            <person name="Subramanian S."/>
        </authorList>
    </citation>
    <scope>NUCLEOTIDE SEQUENCE [LARGE SCALE GENOMIC DNA]</scope>
    <source>
        <strain evidence="8 9">DSM 53668</strain>
    </source>
</reference>
<dbReference type="InterPro" id="IPR011009">
    <property type="entry name" value="Kinase-like_dom_sf"/>
</dbReference>
<dbReference type="CDD" id="cd14014">
    <property type="entry name" value="STKc_PknB_like"/>
    <property type="match status" value="1"/>
</dbReference>
<protein>
    <submittedName>
        <fullName evidence="8">Serine/threonine protein kinase PrkC, regulation of stationary phase</fullName>
    </submittedName>
</protein>
<dbReference type="SMART" id="SM00220">
    <property type="entry name" value="S_TKc"/>
    <property type="match status" value="1"/>
</dbReference>
<dbReference type="Proteomes" id="UP000034883">
    <property type="component" value="Chromosome"/>
</dbReference>
<dbReference type="PANTHER" id="PTHR43289">
    <property type="entry name" value="MITOGEN-ACTIVATED PROTEIN KINASE KINASE KINASE 20-RELATED"/>
    <property type="match status" value="1"/>
</dbReference>
<feature type="compositionally biased region" description="Acidic residues" evidence="5">
    <location>
        <begin position="413"/>
        <end position="428"/>
    </location>
</feature>
<dbReference type="GO" id="GO:0005524">
    <property type="term" value="F:ATP binding"/>
    <property type="evidence" value="ECO:0007669"/>
    <property type="project" value="UniProtKB-KW"/>
</dbReference>
<evidence type="ECO:0000313" key="8">
    <source>
        <dbReference type="EMBL" id="AKF06010.1"/>
    </source>
</evidence>
<dbReference type="OrthoDB" id="9801841at2"/>
<evidence type="ECO:0000256" key="5">
    <source>
        <dbReference type="SAM" id="MobiDB-lite"/>
    </source>
</evidence>
<dbReference type="Gene3D" id="1.10.510.10">
    <property type="entry name" value="Transferase(Phosphotransferase) domain 1"/>
    <property type="match status" value="1"/>
</dbReference>
<accession>A0A0F6YIN1</accession>
<dbReference type="Gene3D" id="3.30.200.20">
    <property type="entry name" value="Phosphorylase Kinase, domain 1"/>
    <property type="match status" value="1"/>
</dbReference>
<keyword evidence="9" id="KW-1185">Reference proteome</keyword>
<dbReference type="PANTHER" id="PTHR43289:SF6">
    <property type="entry name" value="SERINE_THREONINE-PROTEIN KINASE NEKL-3"/>
    <property type="match status" value="1"/>
</dbReference>
<keyword evidence="8" id="KW-0723">Serine/threonine-protein kinase</keyword>
<keyword evidence="2" id="KW-0547">Nucleotide-binding</keyword>
<evidence type="ECO:0000256" key="3">
    <source>
        <dbReference type="ARBA" id="ARBA00022777"/>
    </source>
</evidence>
<dbReference type="Pfam" id="PF00069">
    <property type="entry name" value="Pkinase"/>
    <property type="match status" value="1"/>
</dbReference>
<organism evidence="8 9">
    <name type="scientific">Sandaracinus amylolyticus</name>
    <dbReference type="NCBI Taxonomy" id="927083"/>
    <lineage>
        <taxon>Bacteria</taxon>
        <taxon>Pseudomonadati</taxon>
        <taxon>Myxococcota</taxon>
        <taxon>Polyangia</taxon>
        <taxon>Polyangiales</taxon>
        <taxon>Sandaracinaceae</taxon>
        <taxon>Sandaracinus</taxon>
    </lineage>
</organism>
<keyword evidence="6" id="KW-1133">Transmembrane helix</keyword>
<dbReference type="PROSITE" id="PS00108">
    <property type="entry name" value="PROTEIN_KINASE_ST"/>
    <property type="match status" value="1"/>
</dbReference>
<dbReference type="InterPro" id="IPR008271">
    <property type="entry name" value="Ser/Thr_kinase_AS"/>
</dbReference>
<evidence type="ECO:0000313" key="9">
    <source>
        <dbReference type="Proteomes" id="UP000034883"/>
    </source>
</evidence>
<dbReference type="KEGG" id="samy:DB32_003159"/>
<sequence>MTRSTIHAIRPSEVERAPVGVPGVILGGKYRLDEAIARGGMARVWRATHVTLNRPVAVKFVDAWGATPEERNERFLREAKVAASVRHRHVVDIIDFGTSRNGEPYMVMELLEGETLDQRLGRGPVPVDEVIEIAAQLLSGLDAVHRAGIVHRDLKPGNVFLTHDEVDGVFARLLDFGISQGADEIATESDRVVVGTPEYMSPEQAFGEPLDARSDLYAVGVVLYEMLSGVLPFEDPDPQKVVELVAHGTPAPLLSMRPDIPEICAVIARAMSPMPEARFDSAREMRRALLDAVGRGPDVTGRSSAVPRDSRVSGLQARAVATVAASGVTRSGETLAETLAPPEGPRARTRWTVMAVVLLVVVGAGAMWLAMQGGEERAAGDDAPPSAAMQAAEPSPSTAVPSTGPEEAAAAAEGDDGEASEAESTDEALPERSTRRPRRRARRATRDGEEPDPSTPSEPTIRRELDF</sequence>
<evidence type="ECO:0000256" key="4">
    <source>
        <dbReference type="ARBA" id="ARBA00022840"/>
    </source>
</evidence>
<dbReference type="SUPFAM" id="SSF56112">
    <property type="entry name" value="Protein kinase-like (PK-like)"/>
    <property type="match status" value="1"/>
</dbReference>
<proteinExistence type="predicted"/>
<dbReference type="AlphaFoldDB" id="A0A0F6YIN1"/>
<keyword evidence="6" id="KW-0472">Membrane</keyword>
<dbReference type="PROSITE" id="PS50011">
    <property type="entry name" value="PROTEIN_KINASE_DOM"/>
    <property type="match status" value="1"/>
</dbReference>
<name>A0A0F6YIN1_9BACT</name>
<feature type="region of interest" description="Disordered" evidence="5">
    <location>
        <begin position="376"/>
        <end position="467"/>
    </location>
</feature>
<evidence type="ECO:0000256" key="2">
    <source>
        <dbReference type="ARBA" id="ARBA00022741"/>
    </source>
</evidence>
<keyword evidence="1" id="KW-0808">Transferase</keyword>
<evidence type="ECO:0000256" key="1">
    <source>
        <dbReference type="ARBA" id="ARBA00022679"/>
    </source>
</evidence>
<dbReference type="EMBL" id="CP011125">
    <property type="protein sequence ID" value="AKF06010.1"/>
    <property type="molecule type" value="Genomic_DNA"/>
</dbReference>
<evidence type="ECO:0000259" key="7">
    <source>
        <dbReference type="PROSITE" id="PS50011"/>
    </source>
</evidence>
<gene>
    <name evidence="8" type="ORF">DB32_003159</name>
</gene>
<keyword evidence="6" id="KW-0812">Transmembrane</keyword>
<keyword evidence="3 8" id="KW-0418">Kinase</keyword>
<dbReference type="STRING" id="927083.DB32_003159"/>
<dbReference type="GO" id="GO:0004674">
    <property type="term" value="F:protein serine/threonine kinase activity"/>
    <property type="evidence" value="ECO:0007669"/>
    <property type="project" value="UniProtKB-KW"/>
</dbReference>
<feature type="transmembrane region" description="Helical" evidence="6">
    <location>
        <begin position="351"/>
        <end position="370"/>
    </location>
</feature>
<evidence type="ECO:0000256" key="6">
    <source>
        <dbReference type="SAM" id="Phobius"/>
    </source>
</evidence>
<dbReference type="InterPro" id="IPR000719">
    <property type="entry name" value="Prot_kinase_dom"/>
</dbReference>